<reference evidence="1" key="1">
    <citation type="submission" date="2022-11" db="EMBL/GenBank/DDBJ databases">
        <authorList>
            <person name="Hyden B.L."/>
            <person name="Feng K."/>
            <person name="Yates T."/>
            <person name="Jawdy S."/>
            <person name="Smart L.B."/>
            <person name="Muchero W."/>
        </authorList>
    </citation>
    <scope>NUCLEOTIDE SEQUENCE</scope>
    <source>
        <tissue evidence="1">Shoot tip</tissue>
    </source>
</reference>
<dbReference type="AlphaFoldDB" id="A0A9Q0TEH6"/>
<reference evidence="1" key="2">
    <citation type="journal article" date="2023" name="Int. J. Mol. Sci.">
        <title>De Novo Assembly and Annotation of 11 Diverse Shrub Willow (Salix) Genomes Reveals Novel Gene Organization in Sex-Linked Regions.</title>
        <authorList>
            <person name="Hyden B."/>
            <person name="Feng K."/>
            <person name="Yates T.B."/>
            <person name="Jawdy S."/>
            <person name="Cereghino C."/>
            <person name="Smart L.B."/>
            <person name="Muchero W."/>
        </authorList>
    </citation>
    <scope>NUCLEOTIDE SEQUENCE</scope>
    <source>
        <tissue evidence="1">Shoot tip</tissue>
    </source>
</reference>
<dbReference type="EMBL" id="JAPFFM010000015">
    <property type="protein sequence ID" value="KAJ6710137.1"/>
    <property type="molecule type" value="Genomic_DNA"/>
</dbReference>
<dbReference type="Proteomes" id="UP001151752">
    <property type="component" value="Chromosome 2"/>
</dbReference>
<feature type="non-terminal residue" evidence="1">
    <location>
        <position position="52"/>
    </location>
</feature>
<comment type="caution">
    <text evidence="1">The sequence shown here is derived from an EMBL/GenBank/DDBJ whole genome shotgun (WGS) entry which is preliminary data.</text>
</comment>
<proteinExistence type="predicted"/>
<protein>
    <submittedName>
        <fullName evidence="1">Uncharacterized protein</fullName>
    </submittedName>
</protein>
<sequence>MYRYKQQPAMDLPGLPFHRQETRIRLHSTPRHLIFLLGQLQCPLAWHISHSI</sequence>
<gene>
    <name evidence="1" type="ORF">OIU74_011108</name>
</gene>
<name>A0A9Q0TEH6_9ROSI</name>
<organism evidence="1 2">
    <name type="scientific">Salix koriyanagi</name>
    <dbReference type="NCBI Taxonomy" id="2511006"/>
    <lineage>
        <taxon>Eukaryota</taxon>
        <taxon>Viridiplantae</taxon>
        <taxon>Streptophyta</taxon>
        <taxon>Embryophyta</taxon>
        <taxon>Tracheophyta</taxon>
        <taxon>Spermatophyta</taxon>
        <taxon>Magnoliopsida</taxon>
        <taxon>eudicotyledons</taxon>
        <taxon>Gunneridae</taxon>
        <taxon>Pentapetalae</taxon>
        <taxon>rosids</taxon>
        <taxon>fabids</taxon>
        <taxon>Malpighiales</taxon>
        <taxon>Salicaceae</taxon>
        <taxon>Saliceae</taxon>
        <taxon>Salix</taxon>
    </lineage>
</organism>
<evidence type="ECO:0000313" key="1">
    <source>
        <dbReference type="EMBL" id="KAJ6710137.1"/>
    </source>
</evidence>
<keyword evidence="2" id="KW-1185">Reference proteome</keyword>
<accession>A0A9Q0TEH6</accession>
<evidence type="ECO:0000313" key="2">
    <source>
        <dbReference type="Proteomes" id="UP001151752"/>
    </source>
</evidence>